<proteinExistence type="predicted"/>
<dbReference type="Proteomes" id="UP000653156">
    <property type="component" value="Chromosome"/>
</dbReference>
<gene>
    <name evidence="1" type="ORF">JQU52_08500</name>
</gene>
<dbReference type="Gene3D" id="3.90.280.10">
    <property type="entry name" value="PEBP-like"/>
    <property type="match status" value="1"/>
</dbReference>
<sequence length="169" mass="17858">MSTSFTLTSAEFSEGSHLDAAYQADRDNQSPALQWQGAPAETRSFAIAMHDPDAPTGGAGWWHWLAFNIPADTQALPRNAGAAGGDNMPAGTRQMRNDGGNLGYMGCYPPEGDPAHRYIFTVYALNTDKLDIAADATTSLAGFMVNAHTVAKASLTAYYARPAAAAESV</sequence>
<organism evidence="1 2">
    <name type="scientific">Paralysiella testudinis</name>
    <dbReference type="NCBI Taxonomy" id="2809020"/>
    <lineage>
        <taxon>Bacteria</taxon>
        <taxon>Pseudomonadati</taxon>
        <taxon>Pseudomonadota</taxon>
        <taxon>Betaproteobacteria</taxon>
        <taxon>Neisseriales</taxon>
        <taxon>Neisseriaceae</taxon>
        <taxon>Paralysiella</taxon>
    </lineage>
</organism>
<dbReference type="RefSeq" id="WP_379061328.1">
    <property type="nucleotide sequence ID" value="NZ_JBHTMF010000019.1"/>
</dbReference>
<evidence type="ECO:0000313" key="2">
    <source>
        <dbReference type="Proteomes" id="UP000653156"/>
    </source>
</evidence>
<dbReference type="PANTHER" id="PTHR30289:SF1">
    <property type="entry name" value="PEBP (PHOSPHATIDYLETHANOLAMINE-BINDING PROTEIN) FAMILY PROTEIN"/>
    <property type="match status" value="1"/>
</dbReference>
<evidence type="ECO:0000313" key="1">
    <source>
        <dbReference type="EMBL" id="QRQ83314.1"/>
    </source>
</evidence>
<dbReference type="KEGG" id="ptes:JQU52_08500"/>
<reference evidence="1" key="1">
    <citation type="submission" date="2021-02" db="EMBL/GenBank/DDBJ databases">
        <title>Neisseriaceae sp. 26B isolated from the cloaca of a Common Toad-headed Turtle (Mesoclemmys nasuta).</title>
        <authorList>
            <person name="Spergser J."/>
            <person name="Busse H.-J."/>
        </authorList>
    </citation>
    <scope>NUCLEOTIDE SEQUENCE</scope>
    <source>
        <strain evidence="1">26B</strain>
    </source>
</reference>
<dbReference type="Pfam" id="PF01161">
    <property type="entry name" value="PBP"/>
    <property type="match status" value="1"/>
</dbReference>
<keyword evidence="2" id="KW-1185">Reference proteome</keyword>
<name>A0A892ZNW2_9NEIS</name>
<dbReference type="CDD" id="cd00865">
    <property type="entry name" value="PEBP_bact_arch"/>
    <property type="match status" value="1"/>
</dbReference>
<accession>A0A892ZNW2</accession>
<protein>
    <submittedName>
        <fullName evidence="1">YbhB/YbcL family Raf kinase inhibitor-like protein</fullName>
    </submittedName>
</protein>
<dbReference type="InterPro" id="IPR008914">
    <property type="entry name" value="PEBP"/>
</dbReference>
<dbReference type="InterPro" id="IPR005247">
    <property type="entry name" value="YbhB_YbcL/LppC-like"/>
</dbReference>
<dbReference type="SUPFAM" id="SSF49777">
    <property type="entry name" value="PEBP-like"/>
    <property type="match status" value="1"/>
</dbReference>
<dbReference type="PANTHER" id="PTHR30289">
    <property type="entry name" value="UNCHARACTERIZED PROTEIN YBCL-RELATED"/>
    <property type="match status" value="1"/>
</dbReference>
<dbReference type="AlphaFoldDB" id="A0A892ZNW2"/>
<dbReference type="InterPro" id="IPR036610">
    <property type="entry name" value="PEBP-like_sf"/>
</dbReference>
<dbReference type="EMBL" id="CP069798">
    <property type="protein sequence ID" value="QRQ83314.1"/>
    <property type="molecule type" value="Genomic_DNA"/>
</dbReference>
<dbReference type="NCBIfam" id="TIGR00481">
    <property type="entry name" value="YbhB/YbcL family Raf kinase inhibitor-like protein"/>
    <property type="match status" value="1"/>
</dbReference>